<proteinExistence type="predicted"/>
<dbReference type="AlphaFoldDB" id="A0A1Q3DYF3"/>
<accession>A0A1Q3DYF3</accession>
<evidence type="ECO:0000256" key="1">
    <source>
        <dbReference type="SAM" id="MobiDB-lite"/>
    </source>
</evidence>
<reference evidence="2 3" key="2">
    <citation type="submission" date="2017-02" db="EMBL/GenBank/DDBJ databases">
        <title>A genome survey and senescence transcriptome analysis in Lentinula edodes.</title>
        <authorList>
            <person name="Sakamoto Y."/>
            <person name="Nakade K."/>
            <person name="Sato S."/>
            <person name="Yoshida Y."/>
            <person name="Miyazaki K."/>
            <person name="Natsume S."/>
            <person name="Konno N."/>
        </authorList>
    </citation>
    <scope>NUCLEOTIDE SEQUENCE [LARGE SCALE GENOMIC DNA]</scope>
    <source>
        <strain evidence="2 3">NBRC 111202</strain>
    </source>
</reference>
<dbReference type="EMBL" id="BDGU01000022">
    <property type="protein sequence ID" value="GAW00028.1"/>
    <property type="molecule type" value="Genomic_DNA"/>
</dbReference>
<comment type="caution">
    <text evidence="2">The sequence shown here is derived from an EMBL/GenBank/DDBJ whole genome shotgun (WGS) entry which is preliminary data.</text>
</comment>
<sequence>MQISESDVVHGRKRRHSDQSDDFENTSPLRPTNRKCATHAAHAIQCLYNSGVEDSQVKSQTWVSSIYQHAASSNAQLLQSDNFEGRSP</sequence>
<protein>
    <submittedName>
        <fullName evidence="2">Uncharacterized protein</fullName>
    </submittedName>
</protein>
<evidence type="ECO:0000313" key="3">
    <source>
        <dbReference type="Proteomes" id="UP000188533"/>
    </source>
</evidence>
<reference evidence="2 3" key="1">
    <citation type="submission" date="2016-08" db="EMBL/GenBank/DDBJ databases">
        <authorList>
            <consortium name="Lentinula edodes genome sequencing consortium"/>
            <person name="Sakamoto Y."/>
            <person name="Nakade K."/>
            <person name="Sato S."/>
            <person name="Yoshida Y."/>
            <person name="Miyazaki K."/>
            <person name="Natsume S."/>
            <person name="Konno N."/>
        </authorList>
    </citation>
    <scope>NUCLEOTIDE SEQUENCE [LARGE SCALE GENOMIC DNA]</scope>
    <source>
        <strain evidence="2 3">NBRC 111202</strain>
    </source>
</reference>
<organism evidence="2 3">
    <name type="scientific">Lentinula edodes</name>
    <name type="common">Shiitake mushroom</name>
    <name type="synonym">Lentinus edodes</name>
    <dbReference type="NCBI Taxonomy" id="5353"/>
    <lineage>
        <taxon>Eukaryota</taxon>
        <taxon>Fungi</taxon>
        <taxon>Dikarya</taxon>
        <taxon>Basidiomycota</taxon>
        <taxon>Agaricomycotina</taxon>
        <taxon>Agaricomycetes</taxon>
        <taxon>Agaricomycetidae</taxon>
        <taxon>Agaricales</taxon>
        <taxon>Marasmiineae</taxon>
        <taxon>Omphalotaceae</taxon>
        <taxon>Lentinula</taxon>
    </lineage>
</organism>
<feature type="region of interest" description="Disordered" evidence="1">
    <location>
        <begin position="1"/>
        <end position="34"/>
    </location>
</feature>
<dbReference type="Proteomes" id="UP000188533">
    <property type="component" value="Unassembled WGS sequence"/>
</dbReference>
<name>A0A1Q3DYF3_LENED</name>
<keyword evidence="3" id="KW-1185">Reference proteome</keyword>
<gene>
    <name evidence="2" type="ORF">LENED_001519</name>
</gene>
<evidence type="ECO:0000313" key="2">
    <source>
        <dbReference type="EMBL" id="GAW00028.1"/>
    </source>
</evidence>